<evidence type="ECO:0000256" key="6">
    <source>
        <dbReference type="ARBA" id="ARBA00022801"/>
    </source>
</evidence>
<dbReference type="InterPro" id="IPR001919">
    <property type="entry name" value="CBD2"/>
</dbReference>
<dbReference type="InterPro" id="IPR012291">
    <property type="entry name" value="CBM2_carb-bd_dom_sf"/>
</dbReference>
<evidence type="ECO:0000256" key="2">
    <source>
        <dbReference type="ARBA" id="ARBA00004851"/>
    </source>
</evidence>
<dbReference type="InterPro" id="IPR013320">
    <property type="entry name" value="ConA-like_dom_sf"/>
</dbReference>
<comment type="catalytic activity">
    <reaction evidence="1 10 11">
        <text>Endohydrolysis of (1-&gt;4)-beta-D-xylosidic linkages in xylans.</text>
        <dbReference type="EC" id="3.2.1.8"/>
    </reaction>
</comment>
<dbReference type="InterPro" id="IPR033119">
    <property type="entry name" value="GH11_AS_2"/>
</dbReference>
<evidence type="ECO:0000256" key="4">
    <source>
        <dbReference type="ARBA" id="ARBA00022651"/>
    </source>
</evidence>
<organism evidence="15 16">
    <name type="scientific">Streptomyces fragilis</name>
    <dbReference type="NCBI Taxonomy" id="67301"/>
    <lineage>
        <taxon>Bacteria</taxon>
        <taxon>Bacillati</taxon>
        <taxon>Actinomycetota</taxon>
        <taxon>Actinomycetes</taxon>
        <taxon>Kitasatosporales</taxon>
        <taxon>Streptomycetaceae</taxon>
        <taxon>Streptomyces</taxon>
    </lineage>
</organism>
<dbReference type="PROSITE" id="PS00776">
    <property type="entry name" value="GH11_1"/>
    <property type="match status" value="1"/>
</dbReference>
<comment type="pathway">
    <text evidence="2 10 11">Glycan degradation; xylan degradation.</text>
</comment>
<keyword evidence="8 10" id="KW-0326">Glycosidase</keyword>
<accession>A0ABV2YND4</accession>
<dbReference type="Gene3D" id="2.60.120.180">
    <property type="match status" value="1"/>
</dbReference>
<dbReference type="SUPFAM" id="SSF49384">
    <property type="entry name" value="Carbohydrate-binding domain"/>
    <property type="match status" value="1"/>
</dbReference>
<dbReference type="PROSITE" id="PS00777">
    <property type="entry name" value="GH11_2"/>
    <property type="match status" value="1"/>
</dbReference>
<feature type="active site" description="Proton donor" evidence="10">
    <location>
        <position position="221"/>
    </location>
</feature>
<evidence type="ECO:0000256" key="11">
    <source>
        <dbReference type="RuleBase" id="RU362015"/>
    </source>
</evidence>
<dbReference type="EMBL" id="JBEZUR010000052">
    <property type="protein sequence ID" value="MEU3557239.1"/>
    <property type="molecule type" value="Genomic_DNA"/>
</dbReference>
<evidence type="ECO:0000256" key="3">
    <source>
        <dbReference type="ARBA" id="ARBA00012590"/>
    </source>
</evidence>
<proteinExistence type="inferred from homology"/>
<comment type="similarity">
    <text evidence="10 11">Belongs to the glycosyl hydrolase 11 (cellulase G) family.</text>
</comment>
<dbReference type="InterPro" id="IPR006311">
    <property type="entry name" value="TAT_signal"/>
</dbReference>
<reference evidence="15 16" key="1">
    <citation type="submission" date="2024-06" db="EMBL/GenBank/DDBJ databases">
        <title>The Natural Products Discovery Center: Release of the First 8490 Sequenced Strains for Exploring Actinobacteria Biosynthetic Diversity.</title>
        <authorList>
            <person name="Kalkreuter E."/>
            <person name="Kautsar S.A."/>
            <person name="Yang D."/>
            <person name="Bader C.D."/>
            <person name="Teijaro C.N."/>
            <person name="Fluegel L."/>
            <person name="Davis C.M."/>
            <person name="Simpson J.R."/>
            <person name="Lauterbach L."/>
            <person name="Steele A.D."/>
            <person name="Gui C."/>
            <person name="Meng S."/>
            <person name="Li G."/>
            <person name="Viehrig K."/>
            <person name="Ye F."/>
            <person name="Su P."/>
            <person name="Kiefer A.F."/>
            <person name="Nichols A."/>
            <person name="Cepeda A.J."/>
            <person name="Yan W."/>
            <person name="Fan B."/>
            <person name="Jiang Y."/>
            <person name="Adhikari A."/>
            <person name="Zheng C.-J."/>
            <person name="Schuster L."/>
            <person name="Cowan T.M."/>
            <person name="Smanski M.J."/>
            <person name="Chevrette M.G."/>
            <person name="De Carvalho L.P.S."/>
            <person name="Shen B."/>
        </authorList>
    </citation>
    <scope>NUCLEOTIDE SEQUENCE [LARGE SCALE GENOMIC DNA]</scope>
    <source>
        <strain evidence="15 16">NPDC038104</strain>
    </source>
</reference>
<protein>
    <recommendedName>
        <fullName evidence="3 10">Endo-1,4-beta-xylanase</fullName>
        <ecNumber evidence="3 10">3.2.1.8</ecNumber>
    </recommendedName>
</protein>
<dbReference type="SMART" id="SM00637">
    <property type="entry name" value="CBD_II"/>
    <property type="match status" value="1"/>
</dbReference>
<evidence type="ECO:0000259" key="13">
    <source>
        <dbReference type="PROSITE" id="PS51173"/>
    </source>
</evidence>
<keyword evidence="5" id="KW-0732">Signal</keyword>
<dbReference type="PANTHER" id="PTHR46828">
    <property type="entry name" value="ENDO-1,4-BETA-XYLANASE A-RELATED"/>
    <property type="match status" value="1"/>
</dbReference>
<keyword evidence="4 10" id="KW-0858">Xylan degradation</keyword>
<dbReference type="PANTHER" id="PTHR46828:SF2">
    <property type="entry name" value="ENDO-1,4-BETA-XYLANASE A-RELATED"/>
    <property type="match status" value="1"/>
</dbReference>
<comment type="caution">
    <text evidence="15">The sequence shown here is derived from an EMBL/GenBank/DDBJ whole genome shotgun (WGS) entry which is preliminary data.</text>
</comment>
<dbReference type="InterPro" id="IPR018208">
    <property type="entry name" value="GH11_AS_1"/>
</dbReference>
<keyword evidence="9 10" id="KW-0624">Polysaccharide degradation</keyword>
<dbReference type="PROSITE" id="PS51173">
    <property type="entry name" value="CBM2"/>
    <property type="match status" value="1"/>
</dbReference>
<feature type="domain" description="GH11" evidence="14">
    <location>
        <begin position="45"/>
        <end position="234"/>
    </location>
</feature>
<keyword evidence="16" id="KW-1185">Reference proteome</keyword>
<dbReference type="InterPro" id="IPR008965">
    <property type="entry name" value="CBM2/CBM3_carb-bd_dom_sf"/>
</dbReference>
<feature type="domain" description="CBM2" evidence="13">
    <location>
        <begin position="254"/>
        <end position="357"/>
    </location>
</feature>
<dbReference type="InterPro" id="IPR033123">
    <property type="entry name" value="GH11_dom"/>
</dbReference>
<evidence type="ECO:0000256" key="5">
    <source>
        <dbReference type="ARBA" id="ARBA00022729"/>
    </source>
</evidence>
<dbReference type="PRINTS" id="PR00911">
    <property type="entry name" value="GLHYDRLASE11"/>
</dbReference>
<dbReference type="RefSeq" id="WP_108955657.1">
    <property type="nucleotide sequence ID" value="NZ_BEVZ01000006.1"/>
</dbReference>
<evidence type="ECO:0000313" key="16">
    <source>
        <dbReference type="Proteomes" id="UP001550850"/>
    </source>
</evidence>
<dbReference type="Proteomes" id="UP001550850">
    <property type="component" value="Unassembled WGS sequence"/>
</dbReference>
<evidence type="ECO:0000256" key="9">
    <source>
        <dbReference type="ARBA" id="ARBA00023326"/>
    </source>
</evidence>
<dbReference type="SUPFAM" id="SSF49899">
    <property type="entry name" value="Concanavalin A-like lectins/glucanases"/>
    <property type="match status" value="1"/>
</dbReference>
<sequence length="357" mass="36934">MSETPHDSDARPVSRRKLVLGGAGAVVAAAGSGLLLPGTARADQVLTSNSTGTYNGYYYSFWTDSPGSVTMTLGAAGQYSSRWSNTNNWVGGLGWSNGSRRSVTYSGDFNPGSNGYLALYGWTANPLVEYYIVENFGPYNPGSAGTRRGTVTDGGGTYDIYESTRTNQPSVEGTATFQQYWSIRQSKRSSGTINTGVHFDAWQRAGMPMGEFKYYMIMATEGYQSTGSSNVSLTGGTPTTPPPGGGTSTPTTPPPGGTGACSAAYRTSSSWQGGFNGEVTITAGSGGVTNWKVPLTLASNQSIVSLWNGTMSRSGNVVTVTPAGHNRTLAAGQSTSFGFTASGPSSPSPTVGGCTAG</sequence>
<dbReference type="InterPro" id="IPR013319">
    <property type="entry name" value="GH11/12"/>
</dbReference>
<keyword evidence="7 10" id="KW-0119">Carbohydrate metabolism</keyword>
<dbReference type="PROSITE" id="PS51761">
    <property type="entry name" value="GH11_3"/>
    <property type="match status" value="1"/>
</dbReference>
<evidence type="ECO:0000256" key="1">
    <source>
        <dbReference type="ARBA" id="ARBA00000681"/>
    </source>
</evidence>
<evidence type="ECO:0000259" key="14">
    <source>
        <dbReference type="PROSITE" id="PS51761"/>
    </source>
</evidence>
<keyword evidence="6 10" id="KW-0378">Hydrolase</keyword>
<evidence type="ECO:0000256" key="8">
    <source>
        <dbReference type="ARBA" id="ARBA00023295"/>
    </source>
</evidence>
<dbReference type="Gene3D" id="2.60.40.290">
    <property type="match status" value="1"/>
</dbReference>
<evidence type="ECO:0000256" key="12">
    <source>
        <dbReference type="SAM" id="MobiDB-lite"/>
    </source>
</evidence>
<dbReference type="EC" id="3.2.1.8" evidence="3 10"/>
<feature type="active site" description="Nucleophile" evidence="10">
    <location>
        <position position="129"/>
    </location>
</feature>
<dbReference type="PROSITE" id="PS51318">
    <property type="entry name" value="TAT"/>
    <property type="match status" value="1"/>
</dbReference>
<dbReference type="Pfam" id="PF00457">
    <property type="entry name" value="Glyco_hydro_11"/>
    <property type="match status" value="1"/>
</dbReference>
<feature type="region of interest" description="Disordered" evidence="12">
    <location>
        <begin position="226"/>
        <end position="262"/>
    </location>
</feature>
<dbReference type="GO" id="GO:0016787">
    <property type="term" value="F:hydrolase activity"/>
    <property type="evidence" value="ECO:0007669"/>
    <property type="project" value="UniProtKB-KW"/>
</dbReference>
<gene>
    <name evidence="15" type="ORF">AB0E65_23925</name>
</gene>
<name>A0ABV2YND4_9ACTN</name>
<dbReference type="InterPro" id="IPR001137">
    <property type="entry name" value="Glyco_hydro_11"/>
</dbReference>
<evidence type="ECO:0000313" key="15">
    <source>
        <dbReference type="EMBL" id="MEU3557239.1"/>
    </source>
</evidence>
<dbReference type="Pfam" id="PF00553">
    <property type="entry name" value="CBM_2"/>
    <property type="match status" value="1"/>
</dbReference>
<evidence type="ECO:0000256" key="7">
    <source>
        <dbReference type="ARBA" id="ARBA00023277"/>
    </source>
</evidence>
<evidence type="ECO:0000256" key="10">
    <source>
        <dbReference type="PROSITE-ProRule" id="PRU01097"/>
    </source>
</evidence>